<feature type="domain" description="SD-repeat containing protein B" evidence="6">
    <location>
        <begin position="2739"/>
        <end position="2802"/>
    </location>
</feature>
<dbReference type="SMART" id="SM00710">
    <property type="entry name" value="PbH1"/>
    <property type="match status" value="21"/>
</dbReference>
<gene>
    <name evidence="8" type="ORF">QJT80_08095</name>
</gene>
<organism evidence="8">
    <name type="scientific">Candidatus Thiocaldithrix dubininis</name>
    <dbReference type="NCBI Taxonomy" id="3080823"/>
    <lineage>
        <taxon>Bacteria</taxon>
        <taxon>Pseudomonadati</taxon>
        <taxon>Pseudomonadota</taxon>
        <taxon>Gammaproteobacteria</taxon>
        <taxon>Thiotrichales</taxon>
        <taxon>Thiotrichaceae</taxon>
        <taxon>Candidatus Thiocaldithrix</taxon>
    </lineage>
</organism>
<dbReference type="Pfam" id="PF20009">
    <property type="entry name" value="GEVED"/>
    <property type="match status" value="3"/>
</dbReference>
<feature type="domain" description="GEVED" evidence="7">
    <location>
        <begin position="1599"/>
        <end position="1680"/>
    </location>
</feature>
<evidence type="ECO:0000259" key="5">
    <source>
        <dbReference type="Pfam" id="PF13229"/>
    </source>
</evidence>
<evidence type="ECO:0000259" key="7">
    <source>
        <dbReference type="Pfam" id="PF20009"/>
    </source>
</evidence>
<dbReference type="Gene3D" id="2.60.40.10">
    <property type="entry name" value="Immunoglobulins"/>
    <property type="match status" value="3"/>
</dbReference>
<evidence type="ECO:0000313" key="8">
    <source>
        <dbReference type="EMBL" id="WGZ89472.1"/>
    </source>
</evidence>
<dbReference type="KEGG" id="tdu:QJT80_08095"/>
<dbReference type="InterPro" id="IPR033764">
    <property type="entry name" value="Sdr_B"/>
</dbReference>
<dbReference type="InterPro" id="IPR045474">
    <property type="entry name" value="GEVED"/>
</dbReference>
<proteinExistence type="predicted"/>
<dbReference type="Gene3D" id="2.160.20.10">
    <property type="entry name" value="Single-stranded right-handed beta-helix, Pectin lyase-like"/>
    <property type="match status" value="4"/>
</dbReference>
<dbReference type="InterPro" id="IPR011050">
    <property type="entry name" value="Pectin_lyase_fold/virulence"/>
</dbReference>
<evidence type="ECO:0000256" key="3">
    <source>
        <dbReference type="ARBA" id="ARBA00022729"/>
    </source>
</evidence>
<sequence>MLLSVPLSASAAQVSVLASTSQIATGAGLTGTPSLNNFTIPAGKNRQVLVIAGFERDHCDQASDVCNLTYVAGTGGLSDNFARPVSSVYQITARISGSGGTIDKKNALTIGGTPSGDLRFSFQENNLVDANAVQIPNSTLFSTESYHIALNETEINTLLGGSPSGTVSISLPDVLQPKSAGDDAILMAFVFSNVEQTDSGIVRSAVPQLTKSTTTIPGNYTLTASAFDPGQAPNDINDGLLVVGFSTIGQPSSLGGFLTMSGYTQLQSTVTNNSNGIYDNSEPQWTTVEPDGLSMSAQFRNGVASAFTLQSNADSSLSAWGGWAPAFTISSDNADTSDAPASYGTSTHTISGIRLGATVDADATLLSSSNATGDDSSGGDDEDGVTLPSSLTVSSSNTISVNIQNASGYLSAWFDWNQDGDFLDSGEKVISDQSVVVGNQSFSINVPSTTNSGLTFARFRVCSSTDQCNVPSSVVSTGEVEDYVVTVKGNQSLSGVVFEDINYGGGNGRNLGVSAGKGTNGTKVELYNSSGSLVGTTTTANDGLNDGAYLFTGLAAGNYYVRVVNSTVKSTRTGSNGTERGVQTYRTDGTTDVTNEIGGRAPNLADAGANTGSETLNTSTFSLSSSGTVQSVQPVTVTNLNISGVMFGFNFDTIVNTNDSGQGSLRQFILNSNLLGNAGLAQSGLTAGLETSIFQIPGTGPFTISPSSALPAITDSYTAINGSTQSGSSCAASARTLMIALSGTNAGATVSGLTVNAANALIKGLAIGNFTDAGVSANSAGSNLTVKCSNIGLNTDGTTAMQNGTFGIYDNAGGNLTIGGTSVDDRNIISNNFKDGIKLNSVVTALIQNNYVGMSADGLTAKSNNQEAADQAGILLTGTSAVPSKTITVTGNVIAGNNKANTAVNANNTTKGIRLSYANFVTITNNKIGTTPDGMTALANTGYGIYTINSTDITIGGTTAADRNIISGNGQDGINTRSGTNRISILGNYIGLGSDGVKALGNANNGIFLADTSNATIGNSSASGRNIIGSNSYSGIRNSTSTGTKITDNYVGTDVSGTLDRGNTLHGVYVNNANDVVVGGSNAADGNLVVYNKVIGVFTDKTATNNTNTLIENNYVGMLKDGETIAGNTQAGVETKNNVGVTIRNNLISGNKTRGIHLVNSPSTTITNNRIGTNANGTSDKGNLNHGIDVETAAATLLVNNNVISGNDQSGIRLINGDATGTIITNNRIGTNQDGSSAIANTLDGITIDNVPNFTIGSTTTTGNTISGNNRHGIVIANASTKNLTVVGNLIGLNSAGTAALANANQGIMVQNGATAIKIGDGSAAGSNKIAYNGDNGIILSGTSTNDVSISQNSIYANTTLGIDINLDKVTINDANDSDTGPNAVLNFPLIKSANLNSGNLTLSGCAPTGAILEFFEADVSPTSSSGVSAGANKTTLTQDYGEGEQFIARFTEGVGEDTQSPPLDCASLVGADGNSAVGMSPFQWTITTPSTLVSGDKVTATATVTGTGTSEFSGVASALNPIDYADAPASYGTPSHNIVSGVQLGLNIDADSGAFATTDATGDDLDSSDDEDAIITMPSFMQGSTASVTVKATGAGGYLQGWIDWDGSGTFEANEQVAPNLQDNGAGDLDSTTGTIQFSVSVPSYAVTTKTYARFRWSTVANLDATSAASNGEVEDYALTIARSALCSTIEDKEALFLHDDNGKRIFRIDNVATTPVLDSTPVMSTVAGSAGLTISHNLNGGTPSPTFYVVAGGRYYWFNDSTWVNTSHSVTSYDVAPNPGGGVNYIFSYNGTDVWRYDGTSTPSTPLVTGINASMASYYDVATDAQDNFYIVKSTAGKILKYSKDGALLATYTAIGIPTGLQPGYAMIGNDMYVFANGGGIYRGVQNNDVVNFSKIATISISGVTINDIAACPSASIGFQTPKYNLSGVVFEDINYGGGAGRDFTTAAGKGVNGATVELYKADGTYVGNTTTANDGTQDGVYTFNQVLDGNYYVRVVNDTVNSTRVGSNGTELGVQTFRTDGTTAVTNEVGGHNPSLADGAANTGTETLNTTTYQLSGGANVQSLQAVTLAGADLSGIEFGFNFDTIVNTKANGQGSFAQFLANSNLLKNDNLDQADTLIAIPAGQETTIFMIPTTDTGFVNSPDGGTGKAWLIATGTQYLTMTDANTAVDGSTQTASMGNTNAAVSDITLGSEIIISNSGTPNNSNYGALTIRDTVGFVRNIGITTSSNIAGVTVYQTDMTKTLTSGSEITQITSFNVGNSGITLEGAKGVKVENNISRAAGKVNTISDGLIFVNGANQNTVRNNIFHSNSSCGIDLIPSIKNSNNLIESNQIYNNGYGSTSSQEAGICIRSGDSNTIRNNTIYKNKNDGITVMSGNQSNVFTQNAIYQNGNIGIDLGTGSNSLGDGITVNDANDADTGGNNLLNFAMIKQALSVNGKLVIQGCAPSGSTIELYEADVSPTSVSQVAAGSNKFGKTQDYGEGERYLTTFVEGAGEDTVTTPVDCATLTDADGNSAVGMSPFQWTLTMPSNVLIDDKLTVTATNASNTSEFSPVVSLQLYQDRGDASASYGDAAHTINAAVYLGTTLPDMDASSVASTGADGDDISGIDDEDSVSILPSLYTSSTGTSVNVKVLNSTGNKAWLVGWIDFNKNGVFDSNEAATIPVSSAAQVKTVGLTWANLSGLTAGDTHMRLRVTTDPLIATGVASTSLATGTATDGEVEDYVVTIQQDGAVLTGKVFNDANVNGINDTEAGIDNVTVVLKDDSANTCRSVQTQADGSYQFAGLAAGSYTVYEAANANVPVPDTCPPVTADPTGYSSSTANSKTLSIAANATVQQDFGDVASPSFTLDNSLVTQPNTTVVHPHIFRTEVNGEVSLSLIEENLDPSNLLWESQLLRDANCDSKLNAGDTVITGAISLNAGDKLCILTKVLTPANASSGATQTLTLQSEFTYGDGSVLTATNKQTRTDTTKVNAASSDTAVSGAGKLDLKKFVWNVTRNQSGETALPGETLRYTIQYENIGDGVLDELVVHDALPSFTDLVAGSPTCVQTPTELSLCTPHVVDNAIDWSFVGKLQAGNHGSVSYEVVIH</sequence>
<accession>A0AA95H0W2</accession>
<feature type="region of interest" description="Disordered" evidence="4">
    <location>
        <begin position="368"/>
        <end position="388"/>
    </location>
</feature>
<dbReference type="SUPFAM" id="SSF51126">
    <property type="entry name" value="Pectin lyase-like"/>
    <property type="match status" value="3"/>
</dbReference>
<feature type="domain" description="Right handed beta helix" evidence="5">
    <location>
        <begin position="1067"/>
        <end position="1229"/>
    </location>
</feature>
<dbReference type="SUPFAM" id="SSF49478">
    <property type="entry name" value="Cna protein B-type domain"/>
    <property type="match status" value="1"/>
</dbReference>
<dbReference type="SUPFAM" id="SSF117074">
    <property type="entry name" value="Hypothetical protein PA1324"/>
    <property type="match status" value="2"/>
</dbReference>
<evidence type="ECO:0000256" key="1">
    <source>
        <dbReference type="ARBA" id="ARBA00004613"/>
    </source>
</evidence>
<name>A0AA95H0W2_9GAMM</name>
<dbReference type="GO" id="GO:0005576">
    <property type="term" value="C:extracellular region"/>
    <property type="evidence" value="ECO:0007669"/>
    <property type="project" value="UniProtKB-SubCell"/>
</dbReference>
<feature type="region of interest" description="Disordered" evidence="4">
    <location>
        <begin position="570"/>
        <end position="602"/>
    </location>
</feature>
<evidence type="ECO:0000256" key="4">
    <source>
        <dbReference type="SAM" id="MobiDB-lite"/>
    </source>
</evidence>
<dbReference type="InterPro" id="IPR012334">
    <property type="entry name" value="Pectin_lyas_fold"/>
</dbReference>
<feature type="domain" description="SD-repeat containing protein B" evidence="6">
    <location>
        <begin position="493"/>
        <end position="581"/>
    </location>
</feature>
<dbReference type="EMBL" id="CP124755">
    <property type="protein sequence ID" value="WGZ89472.1"/>
    <property type="molecule type" value="Genomic_DNA"/>
</dbReference>
<dbReference type="InterPro" id="IPR006626">
    <property type="entry name" value="PbH1"/>
</dbReference>
<evidence type="ECO:0000259" key="6">
    <source>
        <dbReference type="Pfam" id="PF17210"/>
    </source>
</evidence>
<dbReference type="Pfam" id="PF17210">
    <property type="entry name" value="SdrD_B"/>
    <property type="match status" value="2"/>
</dbReference>
<keyword evidence="2" id="KW-0964">Secreted</keyword>
<keyword evidence="3" id="KW-0732">Signal</keyword>
<dbReference type="Proteomes" id="UP001300672">
    <property type="component" value="Chromosome"/>
</dbReference>
<dbReference type="InterPro" id="IPR039448">
    <property type="entry name" value="Beta_helix"/>
</dbReference>
<feature type="domain" description="Right handed beta helix" evidence="5">
    <location>
        <begin position="2292"/>
        <end position="2407"/>
    </location>
</feature>
<reference evidence="8" key="2">
    <citation type="submission" date="2023-04" db="EMBL/GenBank/DDBJ databases">
        <authorList>
            <person name="Beletskiy A.V."/>
            <person name="Mardanov A.V."/>
            <person name="Ravin N.V."/>
        </authorList>
    </citation>
    <scope>NUCLEOTIDE SEQUENCE</scope>
    <source>
        <strain evidence="8">GKL-01</strain>
    </source>
</reference>
<comment type="subcellular location">
    <subcellularLocation>
        <location evidence="1">Secreted</location>
    </subcellularLocation>
</comment>
<feature type="domain" description="GEVED" evidence="7">
    <location>
        <begin position="409"/>
        <end position="486"/>
    </location>
</feature>
<dbReference type="Pfam" id="PF13229">
    <property type="entry name" value="Beta_helix"/>
    <property type="match status" value="2"/>
</dbReference>
<protein>
    <submittedName>
        <fullName evidence="8">GEVED domain-containing protein</fullName>
    </submittedName>
</protein>
<feature type="compositionally biased region" description="Polar residues" evidence="4">
    <location>
        <begin position="584"/>
        <end position="594"/>
    </location>
</feature>
<reference evidence="8" key="1">
    <citation type="journal article" date="2023" name="Int. J. Mol. Sci.">
        <title>Metagenomics Revealed a New Genus 'Candidatus Thiocaldithrix dubininis' gen. nov., sp. nov. and a New Species 'Candidatus Thiothrix putei' sp. nov. in the Family Thiotrichaceae, Some Members of Which Have Traits of Both Na+- and H+-Motive Energetics.</title>
        <authorList>
            <person name="Ravin N.V."/>
            <person name="Muntyan M.S."/>
            <person name="Smolyakov D.D."/>
            <person name="Rudenko T.S."/>
            <person name="Beletsky A.V."/>
            <person name="Mardanov A.V."/>
            <person name="Grabovich M.Y."/>
        </authorList>
    </citation>
    <scope>NUCLEOTIDE SEQUENCE</scope>
    <source>
        <strain evidence="8">GKL-01</strain>
    </source>
</reference>
<feature type="domain" description="GEVED" evidence="7">
    <location>
        <begin position="2645"/>
        <end position="2728"/>
    </location>
</feature>
<dbReference type="InterPro" id="IPR013783">
    <property type="entry name" value="Ig-like_fold"/>
</dbReference>
<evidence type="ECO:0000256" key="2">
    <source>
        <dbReference type="ARBA" id="ARBA00022525"/>
    </source>
</evidence>